<evidence type="ECO:0000313" key="3">
    <source>
        <dbReference type="Proteomes" id="UP000006591"/>
    </source>
</evidence>
<keyword evidence="3" id="KW-1185">Reference proteome</keyword>
<feature type="compositionally biased region" description="Basic and acidic residues" evidence="1">
    <location>
        <begin position="30"/>
        <end position="48"/>
    </location>
</feature>
<sequence>MPRFGAVPAAWARLSLGRLERRRRGGGGEGKGEEGETKGEVEAARDEAELRDEAVNLMRGGERKGEGIRSTD</sequence>
<dbReference type="HOGENOM" id="CLU_2726552_0_0_1"/>
<dbReference type="Gramene" id="ONIVA06G17190.1">
    <property type="protein sequence ID" value="ONIVA06G17190.1"/>
    <property type="gene ID" value="ONIVA06G17190"/>
</dbReference>
<evidence type="ECO:0008006" key="4">
    <source>
        <dbReference type="Google" id="ProtNLM"/>
    </source>
</evidence>
<reference evidence="2" key="2">
    <citation type="submission" date="2018-04" db="EMBL/GenBank/DDBJ databases">
        <title>OnivRS2 (Oryza nivara Reference Sequence Version 2).</title>
        <authorList>
            <person name="Zhang J."/>
            <person name="Kudrna D."/>
            <person name="Lee S."/>
            <person name="Talag J."/>
            <person name="Rajasekar S."/>
            <person name="Welchert J."/>
            <person name="Hsing Y.-I."/>
            <person name="Wing R.A."/>
        </authorList>
    </citation>
    <scope>NUCLEOTIDE SEQUENCE [LARGE SCALE GENOMIC DNA]</scope>
    <source>
        <strain evidence="2">SL10</strain>
    </source>
</reference>
<feature type="region of interest" description="Disordered" evidence="1">
    <location>
        <begin position="17"/>
        <end position="48"/>
    </location>
</feature>
<dbReference type="AlphaFoldDB" id="A0A0E0HQN9"/>
<evidence type="ECO:0000256" key="1">
    <source>
        <dbReference type="SAM" id="MobiDB-lite"/>
    </source>
</evidence>
<dbReference type="Proteomes" id="UP000006591">
    <property type="component" value="Chromosome 6"/>
</dbReference>
<evidence type="ECO:0000313" key="2">
    <source>
        <dbReference type="EnsemblPlants" id="ONIVA06G17190.1"/>
    </source>
</evidence>
<organism evidence="2">
    <name type="scientific">Oryza nivara</name>
    <name type="common">Indian wild rice</name>
    <name type="synonym">Oryza sativa f. spontanea</name>
    <dbReference type="NCBI Taxonomy" id="4536"/>
    <lineage>
        <taxon>Eukaryota</taxon>
        <taxon>Viridiplantae</taxon>
        <taxon>Streptophyta</taxon>
        <taxon>Embryophyta</taxon>
        <taxon>Tracheophyta</taxon>
        <taxon>Spermatophyta</taxon>
        <taxon>Magnoliopsida</taxon>
        <taxon>Liliopsida</taxon>
        <taxon>Poales</taxon>
        <taxon>Poaceae</taxon>
        <taxon>BOP clade</taxon>
        <taxon>Oryzoideae</taxon>
        <taxon>Oryzeae</taxon>
        <taxon>Oryzinae</taxon>
        <taxon>Oryza</taxon>
    </lineage>
</organism>
<dbReference type="EnsemblPlants" id="ONIVA06G17190.1">
    <property type="protein sequence ID" value="ONIVA06G17190.1"/>
    <property type="gene ID" value="ONIVA06G17190"/>
</dbReference>
<name>A0A0E0HQN9_ORYNI</name>
<proteinExistence type="predicted"/>
<reference evidence="2" key="1">
    <citation type="submission" date="2015-04" db="UniProtKB">
        <authorList>
            <consortium name="EnsemblPlants"/>
        </authorList>
    </citation>
    <scope>IDENTIFICATION</scope>
    <source>
        <strain evidence="2">SL10</strain>
    </source>
</reference>
<accession>A0A0E0HQN9</accession>
<protein>
    <recommendedName>
        <fullName evidence="4">DUF834 domain-containing protein</fullName>
    </recommendedName>
</protein>